<evidence type="ECO:0000313" key="2">
    <source>
        <dbReference type="Proteomes" id="UP001419268"/>
    </source>
</evidence>
<sequence length="368" mass="40874">MDSRFTKEDILRGLYEIQLGIERIVKKFDTFCLRSSSPPTVISREDRDHTMKMLILSDPSTMRNNKHEGIQDLAPSNPDVLQSDSELRILSNLGVQSSPNPDQMANLLSTPVLWIQASPFVLSRKAPDPPNSAVSELIRIIGDLDLVATEVFTTVEVIDMVKNFRSDEKSKIQGLLLQIDKSRLHPLASVSKVLGVQQIRYCSGVQLPNPPDLTLLADNLSFCCTTVGLPPWPPPPLPNSPPSVFFILDSTYLCLGDTSMSYTSSLVIVASQLGKMTMIERHASRGDGVVLITTQHSRYFSSISELDNLAFKRQAHMNKASFEDHLQTSTLPTRLVGSINYRDDILAFLVAFHLVTPSCLKEARRVAL</sequence>
<dbReference type="EMBL" id="JBBNAG010000006">
    <property type="protein sequence ID" value="KAK9125960.1"/>
    <property type="molecule type" value="Genomic_DNA"/>
</dbReference>
<organism evidence="1 2">
    <name type="scientific">Stephania cephalantha</name>
    <dbReference type="NCBI Taxonomy" id="152367"/>
    <lineage>
        <taxon>Eukaryota</taxon>
        <taxon>Viridiplantae</taxon>
        <taxon>Streptophyta</taxon>
        <taxon>Embryophyta</taxon>
        <taxon>Tracheophyta</taxon>
        <taxon>Spermatophyta</taxon>
        <taxon>Magnoliopsida</taxon>
        <taxon>Ranunculales</taxon>
        <taxon>Menispermaceae</taxon>
        <taxon>Menispermoideae</taxon>
        <taxon>Cissampelideae</taxon>
        <taxon>Stephania</taxon>
    </lineage>
</organism>
<proteinExistence type="predicted"/>
<comment type="caution">
    <text evidence="1">The sequence shown here is derived from an EMBL/GenBank/DDBJ whole genome shotgun (WGS) entry which is preliminary data.</text>
</comment>
<dbReference type="AlphaFoldDB" id="A0AAP0J2Q4"/>
<reference evidence="1 2" key="1">
    <citation type="submission" date="2024-01" db="EMBL/GenBank/DDBJ databases">
        <title>Genome assemblies of Stephania.</title>
        <authorList>
            <person name="Yang L."/>
        </authorList>
    </citation>
    <scope>NUCLEOTIDE SEQUENCE [LARGE SCALE GENOMIC DNA]</scope>
    <source>
        <strain evidence="1">JXDWG</strain>
        <tissue evidence="1">Leaf</tissue>
    </source>
</reference>
<protein>
    <submittedName>
        <fullName evidence="1">Uncharacterized protein</fullName>
    </submittedName>
</protein>
<accession>A0AAP0J2Q4</accession>
<evidence type="ECO:0000313" key="1">
    <source>
        <dbReference type="EMBL" id="KAK9125960.1"/>
    </source>
</evidence>
<keyword evidence="2" id="KW-1185">Reference proteome</keyword>
<gene>
    <name evidence="1" type="ORF">Scep_014806</name>
</gene>
<dbReference type="Proteomes" id="UP001419268">
    <property type="component" value="Unassembled WGS sequence"/>
</dbReference>
<name>A0AAP0J2Q4_9MAGN</name>